<dbReference type="EMBL" id="BFFO01000017">
    <property type="protein sequence ID" value="GBG97548.1"/>
    <property type="molecule type" value="Genomic_DNA"/>
</dbReference>
<sequence length="240" mass="27465">MEYKQIGANSIKISLTYQDLEEHDVKMSDFFENQEIIEQLFYELVEELGLEERFSASTMLTFQVQPNPKGVTLLVSEDFDFANPPQFPQGMNDDAEIGEAMEDFFHKLSEAGQKHGLPALDPENFGLGNLGKEADKSKQKQQQEEADYVYYSVRFDNASELIAAAKNVKMAEEESELYRYQGDFYLVIMDDQKSKGRVTVENNRARMMEYGEDTDKGRDVLLEYGESLIKSKALQVLSKI</sequence>
<dbReference type="Pfam" id="PF05389">
    <property type="entry name" value="MecA"/>
    <property type="match status" value="1"/>
</dbReference>
<dbReference type="Gene3D" id="3.30.70.1950">
    <property type="match status" value="1"/>
</dbReference>
<gene>
    <name evidence="2" type="primary">mecA</name>
    <name evidence="2" type="ORF">NtB2_01695</name>
</gene>
<dbReference type="RefSeq" id="WP_109246498.1">
    <property type="nucleotide sequence ID" value="NZ_BFFO01000017.1"/>
</dbReference>
<dbReference type="PIRSF" id="PIRSF029008">
    <property type="entry name" value="MecA"/>
    <property type="match status" value="1"/>
</dbReference>
<name>A0A2R5HKT3_9LACT</name>
<comment type="similarity">
    <text evidence="1">Belongs to the MecA family.</text>
</comment>
<dbReference type="InterPro" id="IPR008681">
    <property type="entry name" value="Neg-reg_MecA"/>
</dbReference>
<evidence type="ECO:0000313" key="2">
    <source>
        <dbReference type="EMBL" id="GBG97548.1"/>
    </source>
</evidence>
<evidence type="ECO:0000313" key="3">
    <source>
        <dbReference type="Proteomes" id="UP000245021"/>
    </source>
</evidence>
<protein>
    <submittedName>
        <fullName evidence="2">Adapter protein MecA</fullName>
    </submittedName>
</protein>
<dbReference type="OrthoDB" id="2360201at2"/>
<dbReference type="InterPro" id="IPR038471">
    <property type="entry name" value="MecA_C_sf"/>
</dbReference>
<dbReference type="Proteomes" id="UP000245021">
    <property type="component" value="Unassembled WGS sequence"/>
</dbReference>
<comment type="caution">
    <text evidence="2">The sequence shown here is derived from an EMBL/GenBank/DDBJ whole genome shotgun (WGS) entry which is preliminary data.</text>
</comment>
<dbReference type="AlphaFoldDB" id="A0A2R5HKT3"/>
<reference evidence="2 3" key="1">
    <citation type="journal article" date="2018" name="Genome Announc.">
        <title>Draft Genome Sequence of Lactococcus sp. Strain NtB2 (JCM 32569), Isolated from the Gut of the Higher Termite Nasutitermes takasagoensis.</title>
        <authorList>
            <person name="Noda S."/>
            <person name="Aihara C."/>
            <person name="Yuki M."/>
            <person name="Ohkuma M."/>
        </authorList>
    </citation>
    <scope>NUCLEOTIDE SEQUENCE [LARGE SCALE GENOMIC DNA]</scope>
    <source>
        <strain evidence="2 3">NtB2</strain>
    </source>
</reference>
<proteinExistence type="inferred from homology"/>
<keyword evidence="3" id="KW-1185">Reference proteome</keyword>
<accession>A0A2R5HKT3</accession>
<evidence type="ECO:0000256" key="1">
    <source>
        <dbReference type="ARBA" id="ARBA00005397"/>
    </source>
</evidence>
<organism evidence="2 3">
    <name type="scientific">Lactococcus termiticola</name>
    <dbReference type="NCBI Taxonomy" id="2169526"/>
    <lineage>
        <taxon>Bacteria</taxon>
        <taxon>Bacillati</taxon>
        <taxon>Bacillota</taxon>
        <taxon>Bacilli</taxon>
        <taxon>Lactobacillales</taxon>
        <taxon>Streptococcaceae</taxon>
        <taxon>Lactococcus</taxon>
    </lineage>
</organism>
<dbReference type="PANTHER" id="PTHR39161:SF1">
    <property type="entry name" value="ADAPTER PROTEIN MECA 1"/>
    <property type="match status" value="1"/>
</dbReference>
<dbReference type="PANTHER" id="PTHR39161">
    <property type="entry name" value="ADAPTER PROTEIN MECA"/>
    <property type="match status" value="1"/>
</dbReference>